<evidence type="ECO:0000313" key="4">
    <source>
        <dbReference type="Proteomes" id="UP000035265"/>
    </source>
</evidence>
<evidence type="ECO:0000313" key="3">
    <source>
        <dbReference type="EMBL" id="KLN36650.1"/>
    </source>
</evidence>
<dbReference type="PATRIC" id="fig|264251.5.peg.412"/>
<protein>
    <submittedName>
        <fullName evidence="3">5,10-methylene tetrahydromethanopterin reductase</fullName>
    </submittedName>
</protein>
<dbReference type="NCBIfam" id="TIGR03557">
    <property type="entry name" value="F420_G6P_family"/>
    <property type="match status" value="1"/>
</dbReference>
<evidence type="ECO:0000259" key="2">
    <source>
        <dbReference type="Pfam" id="PF00296"/>
    </source>
</evidence>
<dbReference type="PANTHER" id="PTHR43244:SF1">
    <property type="entry name" value="5,10-METHYLENETETRAHYDROMETHANOPTERIN REDUCTASE"/>
    <property type="match status" value="1"/>
</dbReference>
<dbReference type="Pfam" id="PF00296">
    <property type="entry name" value="Bac_luciferase"/>
    <property type="match status" value="1"/>
</dbReference>
<dbReference type="Gene3D" id="3.20.20.30">
    <property type="entry name" value="Luciferase-like domain"/>
    <property type="match status" value="1"/>
</dbReference>
<dbReference type="PANTHER" id="PTHR43244">
    <property type="match status" value="1"/>
</dbReference>
<dbReference type="AlphaFoldDB" id="A0A0H2KSW9"/>
<dbReference type="NCBIfam" id="TIGR03885">
    <property type="entry name" value="flavin_revert"/>
    <property type="match status" value="1"/>
</dbReference>
<dbReference type="Proteomes" id="UP000035265">
    <property type="component" value="Unassembled WGS sequence"/>
</dbReference>
<dbReference type="InterPro" id="IPR011251">
    <property type="entry name" value="Luciferase-like_dom"/>
</dbReference>
<dbReference type="InterPro" id="IPR050564">
    <property type="entry name" value="F420-G6PD/mer"/>
</dbReference>
<proteinExistence type="predicted"/>
<reference evidence="3 4" key="1">
    <citation type="submission" date="2014-05" db="EMBL/GenBank/DDBJ databases">
        <title>Cellulosimicrobium funkei U11 genome.</title>
        <authorList>
            <person name="Hu C."/>
            <person name="Gong Y."/>
            <person name="Wan W."/>
            <person name="Jiang M."/>
        </authorList>
    </citation>
    <scope>NUCLEOTIDE SEQUENCE [LARGE SCALE GENOMIC DNA]</scope>
    <source>
        <strain evidence="3 4">U11</strain>
    </source>
</reference>
<dbReference type="STRING" id="264251.FB00_02000"/>
<accession>A0A0H2KSW9</accession>
<organism evidence="3 4">
    <name type="scientific">Cellulosimicrobium funkei</name>
    <dbReference type="NCBI Taxonomy" id="264251"/>
    <lineage>
        <taxon>Bacteria</taxon>
        <taxon>Bacillati</taxon>
        <taxon>Actinomycetota</taxon>
        <taxon>Actinomycetes</taxon>
        <taxon>Micrococcales</taxon>
        <taxon>Promicromonosporaceae</taxon>
        <taxon>Cellulosimicrobium</taxon>
    </lineage>
</organism>
<keyword evidence="1" id="KW-0560">Oxidoreductase</keyword>
<feature type="domain" description="Luciferase-like" evidence="2">
    <location>
        <begin position="10"/>
        <end position="291"/>
    </location>
</feature>
<gene>
    <name evidence="3" type="ORF">FB00_02000</name>
</gene>
<evidence type="ECO:0000256" key="1">
    <source>
        <dbReference type="ARBA" id="ARBA00023002"/>
    </source>
</evidence>
<dbReference type="InterPro" id="IPR023907">
    <property type="entry name" value="Non-F420_Flavin_OxRdtase"/>
</dbReference>
<comment type="caution">
    <text evidence="3">The sequence shown here is derived from an EMBL/GenBank/DDBJ whole genome shotgun (WGS) entry which is preliminary data.</text>
</comment>
<dbReference type="CDD" id="cd01097">
    <property type="entry name" value="Tetrahydromethanopterin_reductase"/>
    <property type="match status" value="1"/>
</dbReference>
<keyword evidence="4" id="KW-1185">Reference proteome</keyword>
<name>A0A0H2KSW9_9MICO</name>
<dbReference type="SUPFAM" id="SSF51679">
    <property type="entry name" value="Bacterial luciferase-like"/>
    <property type="match status" value="1"/>
</dbReference>
<dbReference type="RefSeq" id="WP_047231092.1">
    <property type="nucleotide sequence ID" value="NZ_JNBQ01000001.1"/>
</dbReference>
<dbReference type="GO" id="GO:0016705">
    <property type="term" value="F:oxidoreductase activity, acting on paired donors, with incorporation or reduction of molecular oxygen"/>
    <property type="evidence" value="ECO:0007669"/>
    <property type="project" value="InterPro"/>
</dbReference>
<dbReference type="EMBL" id="JNBQ01000001">
    <property type="protein sequence ID" value="KLN36650.1"/>
    <property type="molecule type" value="Genomic_DNA"/>
</dbReference>
<dbReference type="InterPro" id="IPR036661">
    <property type="entry name" value="Luciferase-like_sf"/>
</dbReference>
<sequence length="329" mass="35366">MVSLGFHASHEQIAPGPLLAAARRAQEVGFDVAMCSDHLAPWSVRQGESGHSWSWLGAALASTDLPFGVVTAPGQRYHPAVVAQAIATLGQMFPGRFWAALGSGEAMNEHVTGDPWPTKADRDARLRECVDVIRALLAGEEVTHRGHVTVDRARVWSLPDVVPRLVGPAVTPATARRHADWADGLVTVNQPVESLRRVVGEYRDAGGRGPLALQVHVAWGDDDAAAFAVAHDQWRSNLLPPSVSWHLETPEQFDAVADLVRPEEVRGTVLVEHDAERFADRVAELVACGFDEVYLHHVGQEQDAFLDAAGATLLPLLRSATATTEGGAA</sequence>
<dbReference type="InterPro" id="IPR019945">
    <property type="entry name" value="F420_G6P_DH-rel"/>
</dbReference>